<protein>
    <submittedName>
        <fullName evidence="2">Uncharacterized protein</fullName>
    </submittedName>
</protein>
<keyword evidence="1" id="KW-0812">Transmembrane</keyword>
<keyword evidence="1" id="KW-1133">Transmembrane helix</keyword>
<keyword evidence="1" id="KW-0472">Membrane</keyword>
<dbReference type="EMBL" id="LQYT01000001">
    <property type="protein sequence ID" value="KYD23141.1"/>
    <property type="molecule type" value="Genomic_DNA"/>
</dbReference>
<sequence>MEEKTTFFTKKLFLDLYKSMIPILFFYLVYPYSNIRTLPQLYNSTTKIKKFKKKHVDFIKNYTG</sequence>
<dbReference type="Proteomes" id="UP000075683">
    <property type="component" value="Unassembled WGS sequence"/>
</dbReference>
<name>A0A150MF84_9BACI</name>
<dbReference type="AlphaFoldDB" id="A0A150MF84"/>
<organism evidence="2 3">
    <name type="scientific">Caldibacillus debilis</name>
    <dbReference type="NCBI Taxonomy" id="301148"/>
    <lineage>
        <taxon>Bacteria</taxon>
        <taxon>Bacillati</taxon>
        <taxon>Bacillota</taxon>
        <taxon>Bacilli</taxon>
        <taxon>Bacillales</taxon>
        <taxon>Bacillaceae</taxon>
        <taxon>Caldibacillus</taxon>
    </lineage>
</organism>
<evidence type="ECO:0000256" key="1">
    <source>
        <dbReference type="SAM" id="Phobius"/>
    </source>
</evidence>
<evidence type="ECO:0000313" key="2">
    <source>
        <dbReference type="EMBL" id="KYD23141.1"/>
    </source>
</evidence>
<comment type="caution">
    <text evidence="2">The sequence shown here is derived from an EMBL/GenBank/DDBJ whole genome shotgun (WGS) entry which is preliminary data.</text>
</comment>
<gene>
    <name evidence="2" type="ORF">B4135_0964</name>
</gene>
<evidence type="ECO:0000313" key="3">
    <source>
        <dbReference type="Proteomes" id="UP000075683"/>
    </source>
</evidence>
<reference evidence="2 3" key="1">
    <citation type="submission" date="2016-01" db="EMBL/GenBank/DDBJ databases">
        <title>Draft Genome Sequences of Seven Thermophilic Sporeformers Isolated from Foods.</title>
        <authorList>
            <person name="Berendsen E.M."/>
            <person name="Wells-Bennik M.H."/>
            <person name="Krawcyk A.O."/>
            <person name="De Jong A."/>
            <person name="Holsappel S."/>
            <person name="Eijlander R.T."/>
            <person name="Kuipers O.P."/>
        </authorList>
    </citation>
    <scope>NUCLEOTIDE SEQUENCE [LARGE SCALE GENOMIC DNA]</scope>
    <source>
        <strain evidence="2 3">B4135</strain>
    </source>
</reference>
<proteinExistence type="predicted"/>
<feature type="transmembrane region" description="Helical" evidence="1">
    <location>
        <begin position="12"/>
        <end position="30"/>
    </location>
</feature>
<accession>A0A150MF84</accession>